<dbReference type="AlphaFoldDB" id="A0A077QHD4"/>
<sequence length="48" mass="5228">MRPVLKGACKFESLENGGIDLAGIALLNDALDVEAENEALIARWKDEQ</sequence>
<accession>A0A077QHD4</accession>
<proteinExistence type="predicted"/>
<name>A0A077QHD4_XENBV</name>
<organism evidence="1">
    <name type="scientific">Xenorhabdus bovienii str. Intermedium</name>
    <dbReference type="NCBI Taxonomy" id="1379677"/>
    <lineage>
        <taxon>Bacteria</taxon>
        <taxon>Pseudomonadati</taxon>
        <taxon>Pseudomonadota</taxon>
        <taxon>Gammaproteobacteria</taxon>
        <taxon>Enterobacterales</taxon>
        <taxon>Morganellaceae</taxon>
        <taxon>Xenorhabdus</taxon>
    </lineage>
</organism>
<protein>
    <submittedName>
        <fullName evidence="1">Uncharacterized protein</fullName>
    </submittedName>
</protein>
<dbReference type="EMBL" id="CBTB010000109">
    <property type="protein sequence ID" value="CDH32530.1"/>
    <property type="molecule type" value="Genomic_DNA"/>
</dbReference>
<dbReference type="RefSeq" id="WP_196245146.1">
    <property type="nucleotide sequence ID" value="NZ_CAWLWA010000142.1"/>
</dbReference>
<dbReference type="Pfam" id="PF21829">
    <property type="entry name" value="DUF6889"/>
    <property type="match status" value="1"/>
</dbReference>
<evidence type="ECO:0000313" key="1">
    <source>
        <dbReference type="EMBL" id="CDH32530.1"/>
    </source>
</evidence>
<dbReference type="HOGENOM" id="CLU_207623_1_0_6"/>
<gene>
    <name evidence="1" type="ORF">XBI1_1970001</name>
</gene>
<reference evidence="1" key="1">
    <citation type="submission" date="2013-07" db="EMBL/GenBank/DDBJ databases">
        <title>Sub-species coevolution in mutualistic symbiosis.</title>
        <authorList>
            <person name="Murfin K."/>
            <person name="Klassen J."/>
            <person name="Lee M."/>
            <person name="Forst S."/>
            <person name="Stock P."/>
            <person name="Goodrich-Blair H."/>
        </authorList>
    </citation>
    <scope>NUCLEOTIDE SEQUENCE [LARGE SCALE GENOMIC DNA]</scope>
    <source>
        <strain evidence="1">Intermedium</strain>
    </source>
</reference>
<comment type="caution">
    <text evidence="1">The sequence shown here is derived from an EMBL/GenBank/DDBJ whole genome shotgun (WGS) entry which is preliminary data.</text>
</comment>
<dbReference type="InterPro" id="IPR054182">
    <property type="entry name" value="DUF6889"/>
</dbReference>
<dbReference type="Proteomes" id="UP000028480">
    <property type="component" value="Unassembled WGS sequence"/>
</dbReference>